<dbReference type="GO" id="GO:0003677">
    <property type="term" value="F:DNA binding"/>
    <property type="evidence" value="ECO:0007669"/>
    <property type="project" value="UniProtKB-UniRule"/>
</dbReference>
<dbReference type="InterPro" id="IPR050090">
    <property type="entry name" value="Tyrosine_recombinase_XerCD"/>
</dbReference>
<evidence type="ECO:0000259" key="5">
    <source>
        <dbReference type="PROSITE" id="PS51900"/>
    </source>
</evidence>
<evidence type="ECO:0000256" key="2">
    <source>
        <dbReference type="ARBA" id="ARBA00023172"/>
    </source>
</evidence>
<reference evidence="7" key="1">
    <citation type="submission" date="2016-10" db="EMBL/GenBank/DDBJ databases">
        <authorList>
            <person name="Varghese N."/>
            <person name="Submissions S."/>
        </authorList>
    </citation>
    <scope>NUCLEOTIDE SEQUENCE [LARGE SCALE GENOMIC DNA]</scope>
    <source>
        <strain evidence="7">IBRC-M 10655</strain>
    </source>
</reference>
<keyword evidence="1 3" id="KW-0238">DNA-binding</keyword>
<dbReference type="Proteomes" id="UP000199651">
    <property type="component" value="Unassembled WGS sequence"/>
</dbReference>
<dbReference type="Gene3D" id="1.10.443.10">
    <property type="entry name" value="Intergrase catalytic core"/>
    <property type="match status" value="1"/>
</dbReference>
<dbReference type="PANTHER" id="PTHR30349:SF90">
    <property type="entry name" value="TYROSINE RECOMBINASE XERD"/>
    <property type="match status" value="1"/>
</dbReference>
<dbReference type="PROSITE" id="PS51900">
    <property type="entry name" value="CB"/>
    <property type="match status" value="1"/>
</dbReference>
<dbReference type="InterPro" id="IPR010998">
    <property type="entry name" value="Integrase_recombinase_N"/>
</dbReference>
<evidence type="ECO:0000259" key="4">
    <source>
        <dbReference type="PROSITE" id="PS51898"/>
    </source>
</evidence>
<evidence type="ECO:0000313" key="7">
    <source>
        <dbReference type="Proteomes" id="UP000199651"/>
    </source>
</evidence>
<accession>A0A1H0FFE3</accession>
<dbReference type="InterPro" id="IPR002104">
    <property type="entry name" value="Integrase_catalytic"/>
</dbReference>
<dbReference type="GO" id="GO:0015074">
    <property type="term" value="P:DNA integration"/>
    <property type="evidence" value="ECO:0007669"/>
    <property type="project" value="InterPro"/>
</dbReference>
<dbReference type="Gene3D" id="1.10.150.130">
    <property type="match status" value="1"/>
</dbReference>
<dbReference type="AlphaFoldDB" id="A0A1H0FFE3"/>
<dbReference type="GO" id="GO:0006310">
    <property type="term" value="P:DNA recombination"/>
    <property type="evidence" value="ECO:0007669"/>
    <property type="project" value="UniProtKB-KW"/>
</dbReference>
<dbReference type="InterPro" id="IPR044068">
    <property type="entry name" value="CB"/>
</dbReference>
<proteinExistence type="predicted"/>
<gene>
    <name evidence="6" type="ORF">SAMN05192558_101356</name>
</gene>
<keyword evidence="7" id="KW-1185">Reference proteome</keyword>
<sequence length="350" mass="37963">MPAFHFRVAVAADWVFVGVTLYVLRVKLIDAQEAFFVARRTRKDSPHTTAAYRRDFAGVSAQVAAVLEVEVEDIDLVAVSAQPLRAAFGSFADTHAKSSVARAWSTWNQFFQFCVADGLCPGNPMGAIGRPRAAPLSPKPLRGESTPEQLLSAIASGARRSRVEWPERDLLVLALGLVAGLRASEMRALTRSAMVGRPGERRLFVHGKGNRERSIPIEVPLERVIESYVASCDERFSARFTAESPLLLGSDGAAIGRGALDYLVKSCFRWAGMHDRVPAGANLHALRHTFATRLAEDGANAVEIMTLLGHASLNTSQNYIEATGTHRRAAAASNRTYRVLADLSDPDGAL</sequence>
<name>A0A1H0FFE3_9PSEU</name>
<evidence type="ECO:0000256" key="1">
    <source>
        <dbReference type="ARBA" id="ARBA00023125"/>
    </source>
</evidence>
<dbReference type="SUPFAM" id="SSF56349">
    <property type="entry name" value="DNA breaking-rejoining enzymes"/>
    <property type="match status" value="1"/>
</dbReference>
<dbReference type="InterPro" id="IPR013762">
    <property type="entry name" value="Integrase-like_cat_sf"/>
</dbReference>
<dbReference type="InterPro" id="IPR011010">
    <property type="entry name" value="DNA_brk_join_enz"/>
</dbReference>
<dbReference type="EMBL" id="FNJB01000001">
    <property type="protein sequence ID" value="SDN93508.1"/>
    <property type="molecule type" value="Genomic_DNA"/>
</dbReference>
<organism evidence="6 7">
    <name type="scientific">Actinokineospora alba</name>
    <dbReference type="NCBI Taxonomy" id="504798"/>
    <lineage>
        <taxon>Bacteria</taxon>
        <taxon>Bacillati</taxon>
        <taxon>Actinomycetota</taxon>
        <taxon>Actinomycetes</taxon>
        <taxon>Pseudonocardiales</taxon>
        <taxon>Pseudonocardiaceae</taxon>
        <taxon>Actinokineospora</taxon>
    </lineage>
</organism>
<dbReference type="PROSITE" id="PS51898">
    <property type="entry name" value="TYR_RECOMBINASE"/>
    <property type="match status" value="1"/>
</dbReference>
<dbReference type="CDD" id="cd00397">
    <property type="entry name" value="DNA_BRE_C"/>
    <property type="match status" value="1"/>
</dbReference>
<dbReference type="STRING" id="504798.SAMN05421871_103514"/>
<keyword evidence="2" id="KW-0233">DNA recombination</keyword>
<dbReference type="Pfam" id="PF00589">
    <property type="entry name" value="Phage_integrase"/>
    <property type="match status" value="1"/>
</dbReference>
<dbReference type="PANTHER" id="PTHR30349">
    <property type="entry name" value="PHAGE INTEGRASE-RELATED"/>
    <property type="match status" value="1"/>
</dbReference>
<evidence type="ECO:0000256" key="3">
    <source>
        <dbReference type="PROSITE-ProRule" id="PRU01248"/>
    </source>
</evidence>
<protein>
    <submittedName>
        <fullName evidence="6">Site-specific recombinase XerD</fullName>
    </submittedName>
</protein>
<feature type="domain" description="Core-binding (CB)" evidence="5">
    <location>
        <begin position="26"/>
        <end position="115"/>
    </location>
</feature>
<feature type="domain" description="Tyr recombinase" evidence="4">
    <location>
        <begin position="136"/>
        <end position="332"/>
    </location>
</feature>
<evidence type="ECO:0000313" key="6">
    <source>
        <dbReference type="EMBL" id="SDN93508.1"/>
    </source>
</evidence>